<protein>
    <submittedName>
        <fullName evidence="3">CBS domain-containing protein</fullName>
    </submittedName>
</protein>
<reference evidence="3 4" key="1">
    <citation type="submission" date="2023-03" db="EMBL/GenBank/DDBJ databases">
        <authorList>
            <person name="Mo P."/>
        </authorList>
    </citation>
    <scope>NUCLEOTIDE SEQUENCE [LARGE SCALE GENOMIC DNA]</scope>
    <source>
        <strain evidence="3 4">HUAS 5</strain>
    </source>
</reference>
<evidence type="ECO:0000313" key="4">
    <source>
        <dbReference type="Proteomes" id="UP001216440"/>
    </source>
</evidence>
<dbReference type="InterPro" id="IPR000644">
    <property type="entry name" value="CBS_dom"/>
</dbReference>
<gene>
    <name evidence="3" type="ORF">PYS65_32290</name>
</gene>
<name>A0ABY8KBV9_9ACTN</name>
<dbReference type="Pfam" id="PF00571">
    <property type="entry name" value="CBS"/>
    <property type="match status" value="1"/>
</dbReference>
<keyword evidence="1" id="KW-0129">CBS domain</keyword>
<dbReference type="Proteomes" id="UP001216440">
    <property type="component" value="Chromosome"/>
</dbReference>
<evidence type="ECO:0000313" key="3">
    <source>
        <dbReference type="EMBL" id="WGD44440.1"/>
    </source>
</evidence>
<accession>A0ABY8KBV9</accession>
<dbReference type="PROSITE" id="PS51371">
    <property type="entry name" value="CBS"/>
    <property type="match status" value="1"/>
</dbReference>
<dbReference type="SUPFAM" id="SSF54631">
    <property type="entry name" value="CBS-domain pair"/>
    <property type="match status" value="1"/>
</dbReference>
<organism evidence="3 4">
    <name type="scientific">Streptomyces cathayae</name>
    <dbReference type="NCBI Taxonomy" id="3031124"/>
    <lineage>
        <taxon>Bacteria</taxon>
        <taxon>Bacillati</taxon>
        <taxon>Actinomycetota</taxon>
        <taxon>Actinomycetes</taxon>
        <taxon>Kitasatosporales</taxon>
        <taxon>Streptomycetaceae</taxon>
        <taxon>Streptomyces</taxon>
    </lineage>
</organism>
<dbReference type="Gene3D" id="3.10.580.10">
    <property type="entry name" value="CBS-domain"/>
    <property type="match status" value="1"/>
</dbReference>
<evidence type="ECO:0000256" key="1">
    <source>
        <dbReference type="PROSITE-ProRule" id="PRU00703"/>
    </source>
</evidence>
<dbReference type="InterPro" id="IPR046342">
    <property type="entry name" value="CBS_dom_sf"/>
</dbReference>
<keyword evidence="4" id="KW-1185">Reference proteome</keyword>
<proteinExistence type="predicted"/>
<evidence type="ECO:0000259" key="2">
    <source>
        <dbReference type="PROSITE" id="PS51371"/>
    </source>
</evidence>
<dbReference type="EMBL" id="CP121682">
    <property type="protein sequence ID" value="WGD44440.1"/>
    <property type="molecule type" value="Genomic_DNA"/>
</dbReference>
<sequence length="58" mass="5927">MRDVMAVPTVPVTGDTPFPDVARTLSREHLGSVPVVDSEGQVTGVVSGADLLPEAGVP</sequence>
<feature type="domain" description="CBS" evidence="2">
    <location>
        <begin position="5"/>
        <end position="58"/>
    </location>
</feature>
<dbReference type="RefSeq" id="WP_279337488.1">
    <property type="nucleotide sequence ID" value="NZ_CP121682.1"/>
</dbReference>